<evidence type="ECO:0000256" key="2">
    <source>
        <dbReference type="ARBA" id="ARBA00022737"/>
    </source>
</evidence>
<feature type="compositionally biased region" description="Low complexity" evidence="7">
    <location>
        <begin position="284"/>
        <end position="295"/>
    </location>
</feature>
<keyword evidence="3 6" id="KW-0863">Zinc-finger</keyword>
<gene>
    <name evidence="9" type="ORF">EJ02DRAFT_509057</name>
</gene>
<proteinExistence type="predicted"/>
<feature type="domain" description="C2H2-type" evidence="8">
    <location>
        <begin position="67"/>
        <end position="95"/>
    </location>
</feature>
<keyword evidence="10" id="KW-1185">Reference proteome</keyword>
<feature type="domain" description="C2H2-type" evidence="8">
    <location>
        <begin position="367"/>
        <end position="396"/>
    </location>
</feature>
<evidence type="ECO:0000259" key="8">
    <source>
        <dbReference type="PROSITE" id="PS50157"/>
    </source>
</evidence>
<organism evidence="9 10">
    <name type="scientific">Clathrospora elynae</name>
    <dbReference type="NCBI Taxonomy" id="706981"/>
    <lineage>
        <taxon>Eukaryota</taxon>
        <taxon>Fungi</taxon>
        <taxon>Dikarya</taxon>
        <taxon>Ascomycota</taxon>
        <taxon>Pezizomycotina</taxon>
        <taxon>Dothideomycetes</taxon>
        <taxon>Pleosporomycetidae</taxon>
        <taxon>Pleosporales</taxon>
        <taxon>Diademaceae</taxon>
        <taxon>Clathrospora</taxon>
    </lineage>
</organism>
<dbReference type="InterPro" id="IPR013087">
    <property type="entry name" value="Znf_C2H2_type"/>
</dbReference>
<dbReference type="GO" id="GO:0000978">
    <property type="term" value="F:RNA polymerase II cis-regulatory region sequence-specific DNA binding"/>
    <property type="evidence" value="ECO:0007669"/>
    <property type="project" value="TreeGrafter"/>
</dbReference>
<dbReference type="GO" id="GO:0005634">
    <property type="term" value="C:nucleus"/>
    <property type="evidence" value="ECO:0007669"/>
    <property type="project" value="TreeGrafter"/>
</dbReference>
<keyword evidence="4" id="KW-0862">Zinc</keyword>
<keyword evidence="1" id="KW-0479">Metal-binding</keyword>
<evidence type="ECO:0000313" key="10">
    <source>
        <dbReference type="Proteomes" id="UP000800038"/>
    </source>
</evidence>
<evidence type="ECO:0000313" key="9">
    <source>
        <dbReference type="EMBL" id="KAF1945915.1"/>
    </source>
</evidence>
<dbReference type="Proteomes" id="UP000800038">
    <property type="component" value="Unassembled WGS sequence"/>
</dbReference>
<evidence type="ECO:0000256" key="4">
    <source>
        <dbReference type="ARBA" id="ARBA00022833"/>
    </source>
</evidence>
<evidence type="ECO:0000256" key="6">
    <source>
        <dbReference type="PROSITE-ProRule" id="PRU00042"/>
    </source>
</evidence>
<name>A0A6A5SZ16_9PLEO</name>
<dbReference type="Gene3D" id="3.30.160.60">
    <property type="entry name" value="Classic Zinc Finger"/>
    <property type="match status" value="2"/>
</dbReference>
<sequence length="508" mass="57042">MLAALERIRCVKCTYEDCDMSFDTEKIMRRHKEHSDEHDYCKRCDEDFDSFEDYAMHKIVRPDTHGKACRVCGDEFKSESGLKRHIELTHKVDQKLTCIGCQKSFYRACLFIEHLEFGHCDVIEAEQFHGHIIHKHLITELLKGGEAYYRFMQKTSKYEAAVDYEEEGGVVLGDDPMNDDEAIDQVEKFKAIAPDTPPDTPLCPAFMGPYPPLPTQSTNASYKTAYEVASTLGSLSLNGNADSDSETVVECPIGSPVGSTTAAELPAGSMHSVSSRNRSTHNGSTSQDSSVPSTSREAKVWGSRSGKSMSSVLFPNAKSTPSVFSVSAHDEAMDKQHGINIMRTRFWDPMSSDWNPEKFYDSVVNKYSCPFVCEQIFESAGDLDHHIRGEHRITRMKCPACLRYFKNATALMAHCESRGARCQINKAEDFNIFIDRISGGFLGVKEKVRPDHLNTRKVMLTNAETGHMEVYSPTVACYLQYTVTKPPDWKDPVRPGAQIGGFPNKSEW</sequence>
<dbReference type="PROSITE" id="PS50157">
    <property type="entry name" value="ZINC_FINGER_C2H2_2"/>
    <property type="match status" value="2"/>
</dbReference>
<dbReference type="SUPFAM" id="SSF57667">
    <property type="entry name" value="beta-beta-alpha zinc fingers"/>
    <property type="match status" value="1"/>
</dbReference>
<keyword evidence="2" id="KW-0677">Repeat</keyword>
<dbReference type="OrthoDB" id="8117402at2759"/>
<dbReference type="GO" id="GO:0008270">
    <property type="term" value="F:zinc ion binding"/>
    <property type="evidence" value="ECO:0007669"/>
    <property type="project" value="UniProtKB-KW"/>
</dbReference>
<evidence type="ECO:0000256" key="1">
    <source>
        <dbReference type="ARBA" id="ARBA00022723"/>
    </source>
</evidence>
<keyword evidence="5" id="KW-0539">Nucleus</keyword>
<accession>A0A6A5SZ16</accession>
<dbReference type="AlphaFoldDB" id="A0A6A5SZ16"/>
<feature type="compositionally biased region" description="Polar residues" evidence="7">
    <location>
        <begin position="271"/>
        <end position="283"/>
    </location>
</feature>
<dbReference type="PROSITE" id="PS00028">
    <property type="entry name" value="ZINC_FINGER_C2H2_1"/>
    <property type="match status" value="3"/>
</dbReference>
<dbReference type="InterPro" id="IPR036236">
    <property type="entry name" value="Znf_C2H2_sf"/>
</dbReference>
<dbReference type="GO" id="GO:0001228">
    <property type="term" value="F:DNA-binding transcription activator activity, RNA polymerase II-specific"/>
    <property type="evidence" value="ECO:0007669"/>
    <property type="project" value="TreeGrafter"/>
</dbReference>
<evidence type="ECO:0000256" key="5">
    <source>
        <dbReference type="ARBA" id="ARBA00023242"/>
    </source>
</evidence>
<protein>
    <recommendedName>
        <fullName evidence="8">C2H2-type domain-containing protein</fullName>
    </recommendedName>
</protein>
<evidence type="ECO:0000256" key="3">
    <source>
        <dbReference type="ARBA" id="ARBA00022771"/>
    </source>
</evidence>
<dbReference type="EMBL" id="ML976006">
    <property type="protein sequence ID" value="KAF1945915.1"/>
    <property type="molecule type" value="Genomic_DNA"/>
</dbReference>
<feature type="region of interest" description="Disordered" evidence="7">
    <location>
        <begin position="252"/>
        <end position="309"/>
    </location>
</feature>
<dbReference type="PANTHER" id="PTHR24393">
    <property type="entry name" value="ZINC FINGER PROTEIN"/>
    <property type="match status" value="1"/>
</dbReference>
<dbReference type="SMART" id="SM00355">
    <property type="entry name" value="ZnF_C2H2"/>
    <property type="match status" value="5"/>
</dbReference>
<reference evidence="9" key="1">
    <citation type="journal article" date="2020" name="Stud. Mycol.">
        <title>101 Dothideomycetes genomes: a test case for predicting lifestyles and emergence of pathogens.</title>
        <authorList>
            <person name="Haridas S."/>
            <person name="Albert R."/>
            <person name="Binder M."/>
            <person name="Bloem J."/>
            <person name="Labutti K."/>
            <person name="Salamov A."/>
            <person name="Andreopoulos B."/>
            <person name="Baker S."/>
            <person name="Barry K."/>
            <person name="Bills G."/>
            <person name="Bluhm B."/>
            <person name="Cannon C."/>
            <person name="Castanera R."/>
            <person name="Culley D."/>
            <person name="Daum C."/>
            <person name="Ezra D."/>
            <person name="Gonzalez J."/>
            <person name="Henrissat B."/>
            <person name="Kuo A."/>
            <person name="Liang C."/>
            <person name="Lipzen A."/>
            <person name="Lutzoni F."/>
            <person name="Magnuson J."/>
            <person name="Mondo S."/>
            <person name="Nolan M."/>
            <person name="Ohm R."/>
            <person name="Pangilinan J."/>
            <person name="Park H.-J."/>
            <person name="Ramirez L."/>
            <person name="Alfaro M."/>
            <person name="Sun H."/>
            <person name="Tritt A."/>
            <person name="Yoshinaga Y."/>
            <person name="Zwiers L.-H."/>
            <person name="Turgeon B."/>
            <person name="Goodwin S."/>
            <person name="Spatafora J."/>
            <person name="Crous P."/>
            <person name="Grigoriev I."/>
        </authorList>
    </citation>
    <scope>NUCLEOTIDE SEQUENCE</scope>
    <source>
        <strain evidence="9">CBS 161.51</strain>
    </source>
</reference>
<dbReference type="PANTHER" id="PTHR24393:SF34">
    <property type="entry name" value="PR_SET DOMAIN 13"/>
    <property type="match status" value="1"/>
</dbReference>
<evidence type="ECO:0000256" key="7">
    <source>
        <dbReference type="SAM" id="MobiDB-lite"/>
    </source>
</evidence>